<reference evidence="2 3" key="1">
    <citation type="submission" date="2023-07" db="EMBL/GenBank/DDBJ databases">
        <title>Sorghum-associated microbial communities from plants grown in Nebraska, USA.</title>
        <authorList>
            <person name="Schachtman D."/>
        </authorList>
    </citation>
    <scope>NUCLEOTIDE SEQUENCE [LARGE SCALE GENOMIC DNA]</scope>
    <source>
        <strain evidence="2 3">4249</strain>
    </source>
</reference>
<comment type="caution">
    <text evidence="2">The sequence shown here is derived from an EMBL/GenBank/DDBJ whole genome shotgun (WGS) entry which is preliminary data.</text>
</comment>
<feature type="region of interest" description="Disordered" evidence="1">
    <location>
        <begin position="13"/>
        <end position="43"/>
    </location>
</feature>
<evidence type="ECO:0000313" key="3">
    <source>
        <dbReference type="Proteomes" id="UP001265700"/>
    </source>
</evidence>
<organism evidence="2 3">
    <name type="scientific">Hydrogenophaga palleronii</name>
    <dbReference type="NCBI Taxonomy" id="65655"/>
    <lineage>
        <taxon>Bacteria</taxon>
        <taxon>Pseudomonadati</taxon>
        <taxon>Pseudomonadota</taxon>
        <taxon>Betaproteobacteria</taxon>
        <taxon>Burkholderiales</taxon>
        <taxon>Comamonadaceae</taxon>
        <taxon>Hydrogenophaga</taxon>
    </lineage>
</organism>
<dbReference type="EMBL" id="JAVDWU010000003">
    <property type="protein sequence ID" value="MDR7149679.1"/>
    <property type="molecule type" value="Genomic_DNA"/>
</dbReference>
<gene>
    <name evidence="2" type="ORF">J2W49_001634</name>
</gene>
<protein>
    <recommendedName>
        <fullName evidence="4">Chemoreceptor zinc-binding domain-containing protein</fullName>
    </recommendedName>
</protein>
<dbReference type="RefSeq" id="WP_310314127.1">
    <property type="nucleotide sequence ID" value="NZ_JAVDWU010000003.1"/>
</dbReference>
<name>A0ABU1WKV5_9BURK</name>
<keyword evidence="3" id="KW-1185">Reference proteome</keyword>
<evidence type="ECO:0008006" key="4">
    <source>
        <dbReference type="Google" id="ProtNLM"/>
    </source>
</evidence>
<proteinExistence type="predicted"/>
<sequence length="170" mass="19392">MKIQNLFKHLFRPMSNPASTHGRGGNASSRHSELERSSSLSAQDPEELLAQDIAKLDIQRALVHHLEWCVVFNERLHRANSLLTETEAHLPDAHESGLGQWLAKAAEQIVGHHDMFVELRDEHERLHELASQALMHARSGRMDLASTLLNTDFERSRIRVLETLRMLQRG</sequence>
<evidence type="ECO:0000313" key="2">
    <source>
        <dbReference type="EMBL" id="MDR7149679.1"/>
    </source>
</evidence>
<dbReference type="Gene3D" id="1.20.120.30">
    <property type="entry name" value="Aspartate receptor, ligand-binding domain"/>
    <property type="match status" value="1"/>
</dbReference>
<dbReference type="Proteomes" id="UP001265700">
    <property type="component" value="Unassembled WGS sequence"/>
</dbReference>
<evidence type="ECO:0000256" key="1">
    <source>
        <dbReference type="SAM" id="MobiDB-lite"/>
    </source>
</evidence>
<accession>A0ABU1WKV5</accession>